<gene>
    <name evidence="3" type="ORF">BCR32DRAFT_271608</name>
</gene>
<feature type="compositionally biased region" description="Basic and acidic residues" evidence="1">
    <location>
        <begin position="438"/>
        <end position="457"/>
    </location>
</feature>
<evidence type="ECO:0000256" key="1">
    <source>
        <dbReference type="SAM" id="MobiDB-lite"/>
    </source>
</evidence>
<evidence type="ECO:0000259" key="2">
    <source>
        <dbReference type="PROSITE" id="PS50021"/>
    </source>
</evidence>
<comment type="caution">
    <text evidence="3">The sequence shown here is derived from an EMBL/GenBank/DDBJ whole genome shotgun (WGS) entry which is preliminary data.</text>
</comment>
<organism evidence="3 4">
    <name type="scientific">Anaeromyces robustus</name>
    <dbReference type="NCBI Taxonomy" id="1754192"/>
    <lineage>
        <taxon>Eukaryota</taxon>
        <taxon>Fungi</taxon>
        <taxon>Fungi incertae sedis</taxon>
        <taxon>Chytridiomycota</taxon>
        <taxon>Chytridiomycota incertae sedis</taxon>
        <taxon>Neocallimastigomycetes</taxon>
        <taxon>Neocallimastigales</taxon>
        <taxon>Neocallimastigaceae</taxon>
        <taxon>Anaeromyces</taxon>
    </lineage>
</organism>
<dbReference type="AlphaFoldDB" id="A0A1Y1WQS4"/>
<protein>
    <recommendedName>
        <fullName evidence="2">Calponin-homology (CH) domain-containing protein</fullName>
    </recommendedName>
</protein>
<dbReference type="Proteomes" id="UP000193944">
    <property type="component" value="Unassembled WGS sequence"/>
</dbReference>
<name>A0A1Y1WQS4_9FUNG</name>
<feature type="compositionally biased region" description="Polar residues" evidence="1">
    <location>
        <begin position="579"/>
        <end position="590"/>
    </location>
</feature>
<feature type="compositionally biased region" description="Basic and acidic residues" evidence="1">
    <location>
        <begin position="403"/>
        <end position="427"/>
    </location>
</feature>
<feature type="compositionally biased region" description="Polar residues" evidence="1">
    <location>
        <begin position="479"/>
        <end position="489"/>
    </location>
</feature>
<feature type="region of interest" description="Disordered" evidence="1">
    <location>
        <begin position="398"/>
        <end position="459"/>
    </location>
</feature>
<feature type="compositionally biased region" description="Low complexity" evidence="1">
    <location>
        <begin position="756"/>
        <end position="771"/>
    </location>
</feature>
<feature type="region of interest" description="Disordered" evidence="1">
    <location>
        <begin position="650"/>
        <end position="679"/>
    </location>
</feature>
<feature type="compositionally biased region" description="Low complexity" evidence="1">
    <location>
        <begin position="428"/>
        <end position="437"/>
    </location>
</feature>
<dbReference type="OrthoDB" id="2161974at2759"/>
<feature type="compositionally biased region" description="Polar residues" evidence="1">
    <location>
        <begin position="561"/>
        <end position="572"/>
    </location>
</feature>
<sequence>MDEENTELDNLSISLSDSLNKNLTNDLLYKECLELSNIISKEIKDIINQVRNPKPKELFKIESIDSIKDKNINNESSLNSKENKFIKQEENTSPYDINNVIKKFNDSEQNYIDGINYLSSNNINNNKKYGIYNADHRTKINDIIRPTNLMLPYPTAESNNKSNNNNNNNNNYNTKILNNIINNNEDDGIDENNTEYHYIDETETEEIVKQKDKVESINDCDNSLPPKFPDDYTSSLSSSSSMSLTYTVSSSGSSFSSKYNNHKKRINKYSSSRKSLSSSNTSPEASFIIQSNSDSLFKNSENDSSSILSIIEENEEPSEFLSSDQFNTISKNNFLSMSPIIKEEEIKNVNEKVVNEAIRKLEISLKENTDNDIDEDKYIKENYDNNCDKFNNQVVIRTNENNEINKDGDENDDKNKENINENNKINDSEDNNNNIKVKNNEKEKENSVEENEVENKNNDIISNTNQNFIEEVPIVSVRLTENNDNNDQKSNYSSDTDSSESNLENIINNKNRLSNPLPAKIQIPSIPPLKSMSSPSLPPKPVTPSAVKSISSPSLLPRPVTPSTVKSMSSPSLLPRPVTPSTVKSMSSPSLLPRPVTPSTVKSMSSPSLLPRPVTPSAVKSMSSPSFIPRSITPTYKSLSSPSIYGLSNKSSNPNFTLPSSRRPSSSLSMASSLTSNTNSSSLLPVYVSSPKLNYNSNNNKRLSMSSIVLPSPKLTSHSHNKLNMRLTPSLDSIPSSPKLSISSLSNSKKINHHLSSPSLNLISSSSPKLSSTKKVAKYPPPAPSSYVSARHSRYQSLNENDLRTFNHKGSFERNEKGYSCPSPQIKRHSMIPLSPQLLNKQHSRTYSNSSTSSISSLPLPLSSLSYETTKNSTSIIHSHSNNKRYSTSSIPIPSPKLTFISSNTPSSSPLTNHHTNISYEDQFNTSTLLQFKDDISRKNYKIAPSLSSISSFESQKSSEYNMLKKYEKRKIREKEMYYLEWIKTCLEDYGEEDIYIDVENDRLSNILSDGVILASLVEYLSNRSVGDIYLHPKIRQDKYYNLKKVFYLIKDELFVPAKATEYDVECGDLSAILSLLGQLKDHYHRMDMKEPV</sequence>
<dbReference type="Gene3D" id="1.10.418.10">
    <property type="entry name" value="Calponin-like domain"/>
    <property type="match status" value="1"/>
</dbReference>
<feature type="compositionally biased region" description="Polar residues" evidence="1">
    <location>
        <begin position="597"/>
        <end position="608"/>
    </location>
</feature>
<feature type="domain" description="Calponin-homology (CH)" evidence="2">
    <location>
        <begin position="973"/>
        <end position="1085"/>
    </location>
</feature>
<feature type="region of interest" description="Disordered" evidence="1">
    <location>
        <begin position="217"/>
        <end position="239"/>
    </location>
</feature>
<feature type="compositionally biased region" description="Low complexity" evidence="1">
    <location>
        <begin position="658"/>
        <end position="679"/>
    </location>
</feature>
<feature type="compositionally biased region" description="Low complexity" evidence="1">
    <location>
        <begin position="490"/>
        <end position="511"/>
    </location>
</feature>
<feature type="region of interest" description="Disordered" evidence="1">
    <location>
        <begin position="479"/>
        <end position="624"/>
    </location>
</feature>
<proteinExistence type="predicted"/>
<dbReference type="EMBL" id="MCFG01000330">
    <property type="protein sequence ID" value="ORX75889.1"/>
    <property type="molecule type" value="Genomic_DNA"/>
</dbReference>
<dbReference type="InterPro" id="IPR001715">
    <property type="entry name" value="CH_dom"/>
</dbReference>
<dbReference type="PROSITE" id="PS50021">
    <property type="entry name" value="CH"/>
    <property type="match status" value="1"/>
</dbReference>
<dbReference type="InterPro" id="IPR036872">
    <property type="entry name" value="CH_dom_sf"/>
</dbReference>
<evidence type="ECO:0000313" key="4">
    <source>
        <dbReference type="Proteomes" id="UP000193944"/>
    </source>
</evidence>
<feature type="region of interest" description="Disordered" evidence="1">
    <location>
        <begin position="756"/>
        <end position="791"/>
    </location>
</feature>
<dbReference type="STRING" id="1754192.A0A1Y1WQS4"/>
<keyword evidence="4" id="KW-1185">Reference proteome</keyword>
<reference evidence="3 4" key="1">
    <citation type="submission" date="2016-08" db="EMBL/GenBank/DDBJ databases">
        <title>A Parts List for Fungal Cellulosomes Revealed by Comparative Genomics.</title>
        <authorList>
            <consortium name="DOE Joint Genome Institute"/>
            <person name="Haitjema C.H."/>
            <person name="Gilmore S.P."/>
            <person name="Henske J.K."/>
            <person name="Solomon K.V."/>
            <person name="De Groot R."/>
            <person name="Kuo A."/>
            <person name="Mondo S.J."/>
            <person name="Salamov A.A."/>
            <person name="Labutti K."/>
            <person name="Zhao Z."/>
            <person name="Chiniquy J."/>
            <person name="Barry K."/>
            <person name="Brewer H.M."/>
            <person name="Purvine S.O."/>
            <person name="Wright A.T."/>
            <person name="Boxma B."/>
            <person name="Van Alen T."/>
            <person name="Hackstein J.H."/>
            <person name="Baker S.E."/>
            <person name="Grigoriev I.V."/>
            <person name="O'Malley M.A."/>
        </authorList>
    </citation>
    <scope>NUCLEOTIDE SEQUENCE [LARGE SCALE GENOMIC DNA]</scope>
    <source>
        <strain evidence="3 4">S4</strain>
    </source>
</reference>
<dbReference type="SUPFAM" id="SSF47576">
    <property type="entry name" value="Calponin-homology domain, CH-domain"/>
    <property type="match status" value="1"/>
</dbReference>
<accession>A0A1Y1WQS4</accession>
<evidence type="ECO:0000313" key="3">
    <source>
        <dbReference type="EMBL" id="ORX75889.1"/>
    </source>
</evidence>
<reference evidence="3 4" key="2">
    <citation type="submission" date="2016-08" db="EMBL/GenBank/DDBJ databases">
        <title>Pervasive Adenine N6-methylation of Active Genes in Fungi.</title>
        <authorList>
            <consortium name="DOE Joint Genome Institute"/>
            <person name="Mondo S.J."/>
            <person name="Dannebaum R.O."/>
            <person name="Kuo R.C."/>
            <person name="Labutti K."/>
            <person name="Haridas S."/>
            <person name="Kuo A."/>
            <person name="Salamov A."/>
            <person name="Ahrendt S.R."/>
            <person name="Lipzen A."/>
            <person name="Sullivan W."/>
            <person name="Andreopoulos W.B."/>
            <person name="Clum A."/>
            <person name="Lindquist E."/>
            <person name="Daum C."/>
            <person name="Ramamoorthy G.K."/>
            <person name="Gryganskyi A."/>
            <person name="Culley D."/>
            <person name="Magnuson J.K."/>
            <person name="James T.Y."/>
            <person name="O'Malley M.A."/>
            <person name="Stajich J.E."/>
            <person name="Spatafora J.W."/>
            <person name="Visel A."/>
            <person name="Grigoriev I.V."/>
        </authorList>
    </citation>
    <scope>NUCLEOTIDE SEQUENCE [LARGE SCALE GENOMIC DNA]</scope>
    <source>
        <strain evidence="3 4">S4</strain>
    </source>
</reference>